<geneLocation type="mitochondrion" evidence="2"/>
<gene>
    <name evidence="2" type="ORF">ABT39_MTgene3883</name>
</gene>
<comment type="caution">
    <text evidence="2">The sequence shown here is derived from an EMBL/GenBank/DDBJ whole genome shotgun (WGS) entry which is preliminary data.</text>
</comment>
<name>A0A101M1P1_PICGL</name>
<keyword evidence="1" id="KW-0472">Membrane</keyword>
<dbReference type="EMBL" id="LKAM01000003">
    <property type="protein sequence ID" value="KUM49334.1"/>
    <property type="molecule type" value="Genomic_DNA"/>
</dbReference>
<keyword evidence="1" id="KW-0812">Transmembrane</keyword>
<evidence type="ECO:0000313" key="2">
    <source>
        <dbReference type="EMBL" id="KUM49334.1"/>
    </source>
</evidence>
<keyword evidence="1" id="KW-1133">Transmembrane helix</keyword>
<dbReference type="AlphaFoldDB" id="A0A101M1P1"/>
<keyword evidence="2" id="KW-0496">Mitochondrion</keyword>
<accession>A0A101M1P1</accession>
<sequence>MVLGIDLEHLVLDQLMLQRLNQRQHEQLNLLPLLLVHMLTLLLVLLLDQHTLLL</sequence>
<feature type="transmembrane region" description="Helical" evidence="1">
    <location>
        <begin position="28"/>
        <end position="47"/>
    </location>
</feature>
<evidence type="ECO:0000256" key="1">
    <source>
        <dbReference type="SAM" id="Phobius"/>
    </source>
</evidence>
<reference evidence="2" key="1">
    <citation type="journal article" date="2015" name="Genome Biol. Evol.">
        <title>Organellar Genomes of White Spruce (Picea glauca): Assembly and Annotation.</title>
        <authorList>
            <person name="Jackman S.D."/>
            <person name="Warren R.L."/>
            <person name="Gibb E.A."/>
            <person name="Vandervalk B.P."/>
            <person name="Mohamadi H."/>
            <person name="Chu J."/>
            <person name="Raymond A."/>
            <person name="Pleasance S."/>
            <person name="Coope R."/>
            <person name="Wildung M.R."/>
            <person name="Ritland C.E."/>
            <person name="Bousquet J."/>
            <person name="Jones S.J."/>
            <person name="Bohlmann J."/>
            <person name="Birol I."/>
        </authorList>
    </citation>
    <scope>NUCLEOTIDE SEQUENCE [LARGE SCALE GENOMIC DNA]</scope>
    <source>
        <tissue evidence="2">Flushing bud</tissue>
    </source>
</reference>
<proteinExistence type="predicted"/>
<protein>
    <submittedName>
        <fullName evidence="2">Uncharacterized protein</fullName>
    </submittedName>
</protein>
<organism evidence="2">
    <name type="scientific">Picea glauca</name>
    <name type="common">White spruce</name>
    <name type="synonym">Pinus glauca</name>
    <dbReference type="NCBI Taxonomy" id="3330"/>
    <lineage>
        <taxon>Eukaryota</taxon>
        <taxon>Viridiplantae</taxon>
        <taxon>Streptophyta</taxon>
        <taxon>Embryophyta</taxon>
        <taxon>Tracheophyta</taxon>
        <taxon>Spermatophyta</taxon>
        <taxon>Pinopsida</taxon>
        <taxon>Pinidae</taxon>
        <taxon>Conifers I</taxon>
        <taxon>Pinales</taxon>
        <taxon>Pinaceae</taxon>
        <taxon>Picea</taxon>
    </lineage>
</organism>